<dbReference type="RefSeq" id="WP_044284075.1">
    <property type="nucleotide sequence ID" value="NZ_JFAD01000013.1"/>
</dbReference>
<evidence type="ECO:0000259" key="8">
    <source>
        <dbReference type="Pfam" id="PF07669"/>
    </source>
</evidence>
<organism evidence="9 10">
    <name type="scientific">Mesomycoplasma ovipneumoniae 14811</name>
    <dbReference type="NCBI Taxonomy" id="1188239"/>
    <lineage>
        <taxon>Bacteria</taxon>
        <taxon>Bacillati</taxon>
        <taxon>Mycoplasmatota</taxon>
        <taxon>Mycoplasmoidales</taxon>
        <taxon>Metamycoplasmataceae</taxon>
        <taxon>Mesomycoplasma</taxon>
    </lineage>
</organism>
<dbReference type="Proteomes" id="UP000020977">
    <property type="component" value="Unassembled WGS sequence"/>
</dbReference>
<dbReference type="GO" id="GO:0032259">
    <property type="term" value="P:methylation"/>
    <property type="evidence" value="ECO:0007669"/>
    <property type="project" value="UniProtKB-KW"/>
</dbReference>
<evidence type="ECO:0000256" key="6">
    <source>
        <dbReference type="ARBA" id="ARBA00023125"/>
    </source>
</evidence>
<dbReference type="AlphaFoldDB" id="A0A014M2W2"/>
<dbReference type="EMBL" id="JFAD01000013">
    <property type="protein sequence ID" value="EXU61278.1"/>
    <property type="molecule type" value="Genomic_DNA"/>
</dbReference>
<gene>
    <name evidence="9" type="ORF">MOVI_2280</name>
</gene>
<sequence length="473" mass="55216">MHENVSQKLNGQVFTPDLLVDLILDQAGYKEDILKKHIIDNSCGNGQFLVKIIERYCKAFFRENSNLKSLKHQLETYIHGIDIDEKHVKNAIFRANLVVQNYKIEGVNWDFKAKNTLEIEHFNGKMDFVVGNPPYIRIHNLNNNKLLKNFNFSTIGMTDIYLAFYEIGIKMLSKNGILSYVSPSSFFTSKAGSIFREFLYKNKIIKSVVDHKHHQFFRATTYTTIFTIDKSGKNQMVDYFNFDSKSNSIFLVSKLEYEQFYLDDKFYFSTPEKLTFLKEIIYNKKKSDISVKNGLATLADSVFIGDFNFNSEYILPVLKASNGKWAKIIFPYNIKNFQIISDSELKQQLEIFEHLSSFKEKLKKRSFDHSNKNFWYSFGRRQAISDTDKERLVVNSLVKENKPLKISLIQKNTCIYSGFYIISEKIDYKSIAEKLQSKVFLDFVELLGKYKNGGYYTFSTKDVKKYLDFMLGT</sequence>
<dbReference type="eggNOG" id="COG0827">
    <property type="taxonomic scope" value="Bacteria"/>
</dbReference>
<keyword evidence="4" id="KW-0949">S-adenosyl-L-methionine</keyword>
<dbReference type="GO" id="GO:0009007">
    <property type="term" value="F:site-specific DNA-methyltransferase (adenine-specific) activity"/>
    <property type="evidence" value="ECO:0007669"/>
    <property type="project" value="UniProtKB-EC"/>
</dbReference>
<evidence type="ECO:0000256" key="4">
    <source>
        <dbReference type="ARBA" id="ARBA00022691"/>
    </source>
</evidence>
<dbReference type="InterPro" id="IPR050953">
    <property type="entry name" value="N4_N6_ade-DNA_methylase"/>
</dbReference>
<keyword evidence="3" id="KW-0808">Transferase</keyword>
<reference evidence="9 10" key="1">
    <citation type="submission" date="2014-03" db="EMBL/GenBank/DDBJ databases">
        <title>Genome sequence of Mycoplasma ovipneumoniae strain 14811.</title>
        <authorList>
            <person name="Sirand-Pugnet P."/>
            <person name="Breton M."/>
            <person name="Dordet-Frisoni E."/>
            <person name="Baranowski E."/>
            <person name="Barre A."/>
            <person name="Couture C."/>
            <person name="Dupuy V."/>
            <person name="Gaurivaud P."/>
            <person name="Jacob D."/>
            <person name="Lemaitre C."/>
            <person name="Manso-Silvan L."/>
            <person name="Nikolski M."/>
            <person name="Nouvel L.-X."/>
            <person name="Poumarat F."/>
            <person name="Tardy F."/>
            <person name="Thebault P."/>
            <person name="Theil S."/>
            <person name="Citti C."/>
            <person name="Thiaucourt F."/>
            <person name="Blanchard A."/>
        </authorList>
    </citation>
    <scope>NUCLEOTIDE SEQUENCE [LARGE SCALE GENOMIC DNA]</scope>
    <source>
        <strain evidence="9 10">14811</strain>
    </source>
</reference>
<dbReference type="GO" id="GO:0009307">
    <property type="term" value="P:DNA restriction-modification system"/>
    <property type="evidence" value="ECO:0007669"/>
    <property type="project" value="UniProtKB-KW"/>
</dbReference>
<evidence type="ECO:0000256" key="7">
    <source>
        <dbReference type="ARBA" id="ARBA00047942"/>
    </source>
</evidence>
<dbReference type="PATRIC" id="fig|1188239.3.peg.563"/>
<evidence type="ECO:0000313" key="9">
    <source>
        <dbReference type="EMBL" id="EXU61278.1"/>
    </source>
</evidence>
<keyword evidence="5" id="KW-0680">Restriction system</keyword>
<evidence type="ECO:0000313" key="10">
    <source>
        <dbReference type="Proteomes" id="UP000020977"/>
    </source>
</evidence>
<name>A0A014M2W2_9BACT</name>
<keyword evidence="2" id="KW-0489">Methyltransferase</keyword>
<proteinExistence type="predicted"/>
<dbReference type="InterPro" id="IPR011639">
    <property type="entry name" value="MethylTrfase_TaqI-like_dom"/>
</dbReference>
<dbReference type="PANTHER" id="PTHR33841">
    <property type="entry name" value="DNA METHYLTRANSFERASE YEEA-RELATED"/>
    <property type="match status" value="1"/>
</dbReference>
<dbReference type="Pfam" id="PF07669">
    <property type="entry name" value="Eco57I"/>
    <property type="match status" value="1"/>
</dbReference>
<evidence type="ECO:0000256" key="1">
    <source>
        <dbReference type="ARBA" id="ARBA00011900"/>
    </source>
</evidence>
<dbReference type="InterPro" id="IPR002052">
    <property type="entry name" value="DNA_methylase_N6_adenine_CS"/>
</dbReference>
<comment type="catalytic activity">
    <reaction evidence="7">
        <text>a 2'-deoxyadenosine in DNA + S-adenosyl-L-methionine = an N(6)-methyl-2'-deoxyadenosine in DNA + S-adenosyl-L-homocysteine + H(+)</text>
        <dbReference type="Rhea" id="RHEA:15197"/>
        <dbReference type="Rhea" id="RHEA-COMP:12418"/>
        <dbReference type="Rhea" id="RHEA-COMP:12419"/>
        <dbReference type="ChEBI" id="CHEBI:15378"/>
        <dbReference type="ChEBI" id="CHEBI:57856"/>
        <dbReference type="ChEBI" id="CHEBI:59789"/>
        <dbReference type="ChEBI" id="CHEBI:90615"/>
        <dbReference type="ChEBI" id="CHEBI:90616"/>
        <dbReference type="EC" id="2.1.1.72"/>
    </reaction>
</comment>
<protein>
    <recommendedName>
        <fullName evidence="1">site-specific DNA-methyltransferase (adenine-specific)</fullName>
        <ecNumber evidence="1">2.1.1.72</ecNumber>
    </recommendedName>
</protein>
<feature type="domain" description="Type II methyltransferase M.TaqI-like" evidence="8">
    <location>
        <begin position="84"/>
        <end position="217"/>
    </location>
</feature>
<dbReference type="InterPro" id="IPR029063">
    <property type="entry name" value="SAM-dependent_MTases_sf"/>
</dbReference>
<dbReference type="EC" id="2.1.1.72" evidence="1"/>
<accession>A0A014M2W2</accession>
<dbReference type="PRINTS" id="PR00507">
    <property type="entry name" value="N12N6MTFRASE"/>
</dbReference>
<dbReference type="Gene3D" id="3.40.50.150">
    <property type="entry name" value="Vaccinia Virus protein VP39"/>
    <property type="match status" value="1"/>
</dbReference>
<dbReference type="GO" id="GO:0003677">
    <property type="term" value="F:DNA binding"/>
    <property type="evidence" value="ECO:0007669"/>
    <property type="project" value="UniProtKB-KW"/>
</dbReference>
<evidence type="ECO:0000256" key="3">
    <source>
        <dbReference type="ARBA" id="ARBA00022679"/>
    </source>
</evidence>
<dbReference type="PROSITE" id="PS00092">
    <property type="entry name" value="N6_MTASE"/>
    <property type="match status" value="1"/>
</dbReference>
<dbReference type="SUPFAM" id="SSF53335">
    <property type="entry name" value="S-adenosyl-L-methionine-dependent methyltransferases"/>
    <property type="match status" value="1"/>
</dbReference>
<dbReference type="PANTHER" id="PTHR33841:SF6">
    <property type="entry name" value="TYPE II METHYLTRANSFERASE M.HINDII"/>
    <property type="match status" value="1"/>
</dbReference>
<evidence type="ECO:0000256" key="2">
    <source>
        <dbReference type="ARBA" id="ARBA00022603"/>
    </source>
</evidence>
<dbReference type="STRING" id="1188239.MOVI_2280"/>
<keyword evidence="6" id="KW-0238">DNA-binding</keyword>
<comment type="caution">
    <text evidence="9">The sequence shown here is derived from an EMBL/GenBank/DDBJ whole genome shotgun (WGS) entry which is preliminary data.</text>
</comment>
<evidence type="ECO:0000256" key="5">
    <source>
        <dbReference type="ARBA" id="ARBA00022747"/>
    </source>
</evidence>